<dbReference type="Proteomes" id="UP001515480">
    <property type="component" value="Unassembled WGS sequence"/>
</dbReference>
<dbReference type="AlphaFoldDB" id="A0AB34K4T4"/>
<reference evidence="2 3" key="1">
    <citation type="journal article" date="2024" name="Science">
        <title>Giant polyketide synthase enzymes in the biosynthesis of giant marine polyether toxins.</title>
        <authorList>
            <person name="Fallon T.R."/>
            <person name="Shende V.V."/>
            <person name="Wierzbicki I.H."/>
            <person name="Pendleton A.L."/>
            <person name="Watervoot N.F."/>
            <person name="Auber R.P."/>
            <person name="Gonzalez D.J."/>
            <person name="Wisecaver J.H."/>
            <person name="Moore B.S."/>
        </authorList>
    </citation>
    <scope>NUCLEOTIDE SEQUENCE [LARGE SCALE GENOMIC DNA]</scope>
    <source>
        <strain evidence="2 3">12B1</strain>
    </source>
</reference>
<accession>A0AB34K4T4</accession>
<proteinExistence type="predicted"/>
<name>A0AB34K4T4_PRYPA</name>
<dbReference type="PANTHER" id="PTHR32026">
    <property type="entry name" value="METHYLTRANSFERASE-LIKE PROTEIN 24"/>
    <property type="match status" value="1"/>
</dbReference>
<gene>
    <name evidence="2" type="ORF">AB1Y20_000250</name>
</gene>
<dbReference type="InterPro" id="IPR026913">
    <property type="entry name" value="METTL24"/>
</dbReference>
<feature type="domain" description="Methyltransferase" evidence="1">
    <location>
        <begin position="55"/>
        <end position="248"/>
    </location>
</feature>
<dbReference type="EMBL" id="JBGBPQ010000001">
    <property type="protein sequence ID" value="KAL1529296.1"/>
    <property type="molecule type" value="Genomic_DNA"/>
</dbReference>
<organism evidence="2 3">
    <name type="scientific">Prymnesium parvum</name>
    <name type="common">Toxic golden alga</name>
    <dbReference type="NCBI Taxonomy" id="97485"/>
    <lineage>
        <taxon>Eukaryota</taxon>
        <taxon>Haptista</taxon>
        <taxon>Haptophyta</taxon>
        <taxon>Prymnesiophyceae</taxon>
        <taxon>Prymnesiales</taxon>
        <taxon>Prymnesiaceae</taxon>
        <taxon>Prymnesium</taxon>
    </lineage>
</organism>
<keyword evidence="3" id="KW-1185">Reference proteome</keyword>
<sequence length="285" mass="31570">MTNNSDGLALEAHLRDFERRLQRVTACTQNGRHGCSARWIAVEQAWRRQARQAEKERITQHSKAVGQFLPSSSATFNNRRWKPLDHWAPDFSCGKDARRFPEHADIVGGAKSAQPDDGAKWLCGAVTFTRPCTVLSVGSNFADSFERALSSSANCTSYVLDPTLGMPRAASVQNFSRKLAQYGATLNASIGLGNGQIKARDGSGPYRLVSFREILQGSRELFCDSTKCGKWHISLAKIDAEGGEWAGLTDPQDGVWRLLKNEGYTCEHHPFRVFWCLGLRSHASP</sequence>
<protein>
    <recommendedName>
        <fullName evidence="1">Methyltransferase domain-containing protein</fullName>
    </recommendedName>
</protein>
<comment type="caution">
    <text evidence="2">The sequence shown here is derived from an EMBL/GenBank/DDBJ whole genome shotgun (WGS) entry which is preliminary data.</text>
</comment>
<evidence type="ECO:0000259" key="1">
    <source>
        <dbReference type="Pfam" id="PF13383"/>
    </source>
</evidence>
<dbReference type="Pfam" id="PF13383">
    <property type="entry name" value="Methyltransf_22"/>
    <property type="match status" value="1"/>
</dbReference>
<evidence type="ECO:0000313" key="2">
    <source>
        <dbReference type="EMBL" id="KAL1529296.1"/>
    </source>
</evidence>
<dbReference type="InterPro" id="IPR025714">
    <property type="entry name" value="Methyltranfer_dom"/>
</dbReference>
<evidence type="ECO:0000313" key="3">
    <source>
        <dbReference type="Proteomes" id="UP001515480"/>
    </source>
</evidence>